<dbReference type="VEuPathDB" id="TriTrypDB:TcCL_ESM02996"/>
<protein>
    <submittedName>
        <fullName evidence="8">Putative ADP/ATP translocase</fullName>
    </submittedName>
</protein>
<name>A0A2V2V1J5_TRYCR</name>
<dbReference type="GO" id="GO:0016020">
    <property type="term" value="C:membrane"/>
    <property type="evidence" value="ECO:0007669"/>
    <property type="project" value="UniProtKB-SubCell"/>
</dbReference>
<dbReference type="InterPro" id="IPR044712">
    <property type="entry name" value="SLC25A32-like"/>
</dbReference>
<evidence type="ECO:0000313" key="8">
    <source>
        <dbReference type="EMBL" id="PWU90229.1"/>
    </source>
</evidence>
<comment type="caution">
    <text evidence="8">The sequence shown here is derived from an EMBL/GenBank/DDBJ whole genome shotgun (WGS) entry which is preliminary data.</text>
</comment>
<evidence type="ECO:0000256" key="1">
    <source>
        <dbReference type="ARBA" id="ARBA00004141"/>
    </source>
</evidence>
<keyword evidence="5" id="KW-0677">Repeat</keyword>
<comment type="subcellular location">
    <subcellularLocation>
        <location evidence="1">Membrane</location>
        <topology evidence="1">Multi-pass membrane protein</topology>
    </subcellularLocation>
</comment>
<evidence type="ECO:0000256" key="3">
    <source>
        <dbReference type="ARBA" id="ARBA00022448"/>
    </source>
</evidence>
<evidence type="ECO:0000256" key="4">
    <source>
        <dbReference type="ARBA" id="ARBA00022692"/>
    </source>
</evidence>
<proteinExistence type="inferred from homology"/>
<dbReference type="Gene3D" id="1.50.40.10">
    <property type="entry name" value="Mitochondrial carrier domain"/>
    <property type="match status" value="1"/>
</dbReference>
<comment type="similarity">
    <text evidence="2">Belongs to the mitochondrial carrier (TC 2.A.29) family.</text>
</comment>
<dbReference type="GO" id="GO:0006862">
    <property type="term" value="P:nucleotide transport"/>
    <property type="evidence" value="ECO:0007669"/>
    <property type="project" value="InterPro"/>
</dbReference>
<evidence type="ECO:0000256" key="2">
    <source>
        <dbReference type="ARBA" id="ARBA00006375"/>
    </source>
</evidence>
<keyword evidence="3" id="KW-0813">Transport</keyword>
<dbReference type="VEuPathDB" id="TriTrypDB:ECC02_005022"/>
<dbReference type="VEuPathDB" id="TriTrypDB:TcG_09314"/>
<evidence type="ECO:0000256" key="5">
    <source>
        <dbReference type="ARBA" id="ARBA00022737"/>
    </source>
</evidence>
<dbReference type="VEuPathDB" id="TriTrypDB:TCDM_05432"/>
<dbReference type="InterPro" id="IPR023395">
    <property type="entry name" value="MCP_dom_sf"/>
</dbReference>
<dbReference type="VEuPathDB" id="TriTrypDB:TcCLB.511249.20"/>
<keyword evidence="4" id="KW-0812">Transmembrane</keyword>
<dbReference type="OrthoDB" id="2161at2759"/>
<gene>
    <name evidence="8" type="ORF">C4B63_52g32</name>
</gene>
<dbReference type="VEuPathDB" id="TriTrypDB:C3747_35g46"/>
<keyword evidence="7" id="KW-0472">Membrane</keyword>
<dbReference type="PANTHER" id="PTHR45683">
    <property type="entry name" value="MITOCHONDRIAL NICOTINAMIDE ADENINE DINUCLEOTIDE TRANSPORTER 1-RELATED-RELATED"/>
    <property type="match status" value="1"/>
</dbReference>
<dbReference type="SUPFAM" id="SSF103506">
    <property type="entry name" value="Mitochondrial carrier"/>
    <property type="match status" value="1"/>
</dbReference>
<dbReference type="Proteomes" id="UP000246121">
    <property type="component" value="Unassembled WGS sequence"/>
</dbReference>
<organism evidence="8 9">
    <name type="scientific">Trypanosoma cruzi</name>
    <dbReference type="NCBI Taxonomy" id="5693"/>
    <lineage>
        <taxon>Eukaryota</taxon>
        <taxon>Discoba</taxon>
        <taxon>Euglenozoa</taxon>
        <taxon>Kinetoplastea</taxon>
        <taxon>Metakinetoplastina</taxon>
        <taxon>Trypanosomatida</taxon>
        <taxon>Trypanosomatidae</taxon>
        <taxon>Trypanosoma</taxon>
        <taxon>Schizotrypanum</taxon>
    </lineage>
</organism>
<dbReference type="GO" id="GO:0055085">
    <property type="term" value="P:transmembrane transport"/>
    <property type="evidence" value="ECO:0007669"/>
    <property type="project" value="InterPro"/>
</dbReference>
<dbReference type="Pfam" id="PF00153">
    <property type="entry name" value="Mito_carr"/>
    <property type="match status" value="2"/>
</dbReference>
<reference evidence="8 9" key="1">
    <citation type="journal article" date="2018" name="Microb. Genom.">
        <title>Expanding an expanded genome: long-read sequencing of Trypanosoma cruzi.</title>
        <authorList>
            <person name="Berna L."/>
            <person name="Rodriguez M."/>
            <person name="Chiribao M.L."/>
            <person name="Parodi-Talice A."/>
            <person name="Pita S."/>
            <person name="Rijo G."/>
            <person name="Alvarez-Valin F."/>
            <person name="Robello C."/>
        </authorList>
    </citation>
    <scope>NUCLEOTIDE SEQUENCE [LARGE SCALE GENOMIC DNA]</scope>
    <source>
        <strain evidence="8 9">Dm28c</strain>
    </source>
</reference>
<evidence type="ECO:0000256" key="6">
    <source>
        <dbReference type="ARBA" id="ARBA00022989"/>
    </source>
</evidence>
<keyword evidence="6" id="KW-1133">Transmembrane helix</keyword>
<dbReference type="InterPro" id="IPR018108">
    <property type="entry name" value="MCP_transmembrane"/>
</dbReference>
<sequence>MSSEATVVEQQPAYRPDDPEFYLQDQGQRSPGAELVNVLGRIAIRVARLIALNCLWAPVNRIFLLQCTEGELIQNGRLSHGGFGGMRGCVHYIMKKEGAVGLFRGCFTEMALSIPAYIAQVTVILFTVRLQQQLVVISRPASVMLGVAAPGLRVLLTAPIVGSKKNVMGNFAADIVACKGDVVTTDDEEEEAYLYCSAWEAAAAVQKRWGWKGLFFKGVDVDIIAIYTQSFTMQLMGMAIAPKVEEIIEEHFQRPGRKTAAMIACTIGVRLVCSFLFQPFQVIRARMTLLSTSVRQKQKRNRRFWQHAKDILRQDGITAFWAGLRMRFLLDVGGILLSTLMVH</sequence>
<dbReference type="AlphaFoldDB" id="A0A2V2V1J5"/>
<dbReference type="VEuPathDB" id="TriTrypDB:TcBrA4_0133440"/>
<dbReference type="VEuPathDB" id="TriTrypDB:TcCLB.506657.40"/>
<dbReference type="VEuPathDB" id="TriTrypDB:TCSYLVIO_010485"/>
<accession>A0A2V2V1J5</accession>
<dbReference type="EMBL" id="PRFA01000052">
    <property type="protein sequence ID" value="PWU90229.1"/>
    <property type="molecule type" value="Genomic_DNA"/>
</dbReference>
<dbReference type="VEuPathDB" id="TriTrypDB:BCY84_07822"/>
<dbReference type="VEuPathDB" id="TriTrypDB:C4B63_52g32"/>
<evidence type="ECO:0000313" key="9">
    <source>
        <dbReference type="Proteomes" id="UP000246121"/>
    </source>
</evidence>
<evidence type="ECO:0000256" key="7">
    <source>
        <dbReference type="ARBA" id="ARBA00023136"/>
    </source>
</evidence>
<dbReference type="VEuPathDB" id="TriTrypDB:Tc_MARK_8415"/>